<evidence type="ECO:0000313" key="12">
    <source>
        <dbReference type="EMBL" id="RTG90936.1"/>
    </source>
</evidence>
<dbReference type="CDD" id="cd21452">
    <property type="entry name" value="DLC-like_DYNLL1_DYNLL2"/>
    <property type="match status" value="1"/>
</dbReference>
<dbReference type="InterPro" id="IPR001372">
    <property type="entry name" value="Dynein_light_chain_typ-1/2"/>
</dbReference>
<dbReference type="Gene3D" id="3.30.740.10">
    <property type="entry name" value="Protein Inhibitor Of Neuronal Nitric Oxide Synthase"/>
    <property type="match status" value="1"/>
</dbReference>
<dbReference type="GO" id="GO:0005868">
    <property type="term" value="C:cytoplasmic dynein complex"/>
    <property type="evidence" value="ECO:0007669"/>
    <property type="project" value="TreeGrafter"/>
</dbReference>
<evidence type="ECO:0000256" key="7">
    <source>
        <dbReference type="ARBA" id="ARBA00022927"/>
    </source>
</evidence>
<dbReference type="GO" id="GO:0007017">
    <property type="term" value="P:microtubule-based process"/>
    <property type="evidence" value="ECO:0007669"/>
    <property type="project" value="InterPro"/>
</dbReference>
<dbReference type="GO" id="GO:0005634">
    <property type="term" value="C:nucleus"/>
    <property type="evidence" value="ECO:0007669"/>
    <property type="project" value="UniProtKB-SubCell"/>
</dbReference>
<dbReference type="FunFam" id="3.30.740.10:FF:000005">
    <property type="entry name" value="Dynein light chain"/>
    <property type="match status" value="1"/>
</dbReference>
<keyword evidence="9" id="KW-0539">Nucleus</keyword>
<keyword evidence="13" id="KW-1185">Reference proteome</keyword>
<dbReference type="Proteomes" id="UP000290809">
    <property type="component" value="Unassembled WGS sequence"/>
</dbReference>
<evidence type="ECO:0000256" key="5">
    <source>
        <dbReference type="ARBA" id="ARBA00022701"/>
    </source>
</evidence>
<dbReference type="EMBL" id="QMKO01002025">
    <property type="protein sequence ID" value="RTG85172.1"/>
    <property type="molecule type" value="Genomic_DNA"/>
</dbReference>
<name>A0A430QTA8_SCHBO</name>
<evidence type="ECO:0000256" key="6">
    <source>
        <dbReference type="ARBA" id="ARBA00022816"/>
    </source>
</evidence>
<sequence length="148" mass="17284">MGERKAVIKNADMHEDMQETAVHTAAAALDKYEIEKDVAAYIKKEFDRKYNPNWHCIVGKHFGRTSFPPFQIRLEDISDKSKQRKQHLVYFNCTLVSIQLCLIDSPKWYNLMSFLLTTTTTTTTKRKYNGIFVLLCQNIFLICLKNNE</sequence>
<evidence type="ECO:0000256" key="4">
    <source>
        <dbReference type="ARBA" id="ARBA00022490"/>
    </source>
</evidence>
<evidence type="ECO:0000256" key="2">
    <source>
        <dbReference type="ARBA" id="ARBA00004245"/>
    </source>
</evidence>
<dbReference type="SUPFAM" id="SSF54648">
    <property type="entry name" value="DLC"/>
    <property type="match status" value="1"/>
</dbReference>
<comment type="caution">
    <text evidence="12">The sequence shown here is derived from an EMBL/GenBank/DDBJ whole genome shotgun (WGS) entry which is preliminary data.</text>
</comment>
<gene>
    <name evidence="11" type="ORF">DC041_0007747</name>
    <name evidence="12" type="ORF">DC041_0012766</name>
</gene>
<comment type="similarity">
    <text evidence="10">Belongs to the dynein light chain family.</text>
</comment>
<keyword evidence="3" id="KW-0813">Transport</keyword>
<dbReference type="GO" id="GO:0045505">
    <property type="term" value="F:dynein intermediate chain binding"/>
    <property type="evidence" value="ECO:0007669"/>
    <property type="project" value="TreeGrafter"/>
</dbReference>
<protein>
    <recommendedName>
        <fullName evidence="10">Dynein light chain</fullName>
    </recommendedName>
</protein>
<dbReference type="InterPro" id="IPR037177">
    <property type="entry name" value="DLC_sf"/>
</dbReference>
<keyword evidence="4 10" id="KW-0963">Cytoplasm</keyword>
<dbReference type="SMART" id="SM01375">
    <property type="entry name" value="Dynein_light"/>
    <property type="match status" value="1"/>
</dbReference>
<keyword evidence="7" id="KW-0653">Protein transport</keyword>
<dbReference type="Pfam" id="PF01221">
    <property type="entry name" value="Dynein_light"/>
    <property type="match status" value="1"/>
</dbReference>
<evidence type="ECO:0000313" key="11">
    <source>
        <dbReference type="EMBL" id="RTG85172.1"/>
    </source>
</evidence>
<evidence type="ECO:0000256" key="10">
    <source>
        <dbReference type="RuleBase" id="RU365010"/>
    </source>
</evidence>
<keyword evidence="5 10" id="KW-0493">Microtubule</keyword>
<evidence type="ECO:0000256" key="8">
    <source>
        <dbReference type="ARBA" id="ARBA00023212"/>
    </source>
</evidence>
<evidence type="ECO:0000313" key="13">
    <source>
        <dbReference type="Proteomes" id="UP000290809"/>
    </source>
</evidence>
<evidence type="ECO:0000256" key="3">
    <source>
        <dbReference type="ARBA" id="ARBA00022448"/>
    </source>
</evidence>
<evidence type="ECO:0000256" key="1">
    <source>
        <dbReference type="ARBA" id="ARBA00004123"/>
    </source>
</evidence>
<dbReference type="GO" id="GO:0051028">
    <property type="term" value="P:mRNA transport"/>
    <property type="evidence" value="ECO:0007669"/>
    <property type="project" value="UniProtKB-KW"/>
</dbReference>
<proteinExistence type="inferred from homology"/>
<keyword evidence="10" id="KW-0243">Dynein</keyword>
<organism evidence="12 13">
    <name type="scientific">Schistosoma bovis</name>
    <name type="common">Blood fluke</name>
    <dbReference type="NCBI Taxonomy" id="6184"/>
    <lineage>
        <taxon>Eukaryota</taxon>
        <taxon>Metazoa</taxon>
        <taxon>Spiralia</taxon>
        <taxon>Lophotrochozoa</taxon>
        <taxon>Platyhelminthes</taxon>
        <taxon>Trematoda</taxon>
        <taxon>Digenea</taxon>
        <taxon>Strigeidida</taxon>
        <taxon>Schistosomatoidea</taxon>
        <taxon>Schistosomatidae</taxon>
        <taxon>Schistosoma</taxon>
    </lineage>
</organism>
<reference evidence="12 13" key="1">
    <citation type="journal article" date="2019" name="PLoS Pathog.">
        <title>Genome sequence of the bovine parasite Schistosoma bovis Tanzania.</title>
        <authorList>
            <person name="Oey H."/>
            <person name="Zakrzewski M."/>
            <person name="Gobert G."/>
            <person name="Gravermann K."/>
            <person name="Stoye J."/>
            <person name="Jones M."/>
            <person name="Mcmanus D."/>
            <person name="Krause L."/>
        </authorList>
    </citation>
    <scope>NUCLEOTIDE SEQUENCE [LARGE SCALE GENOMIC DNA]</scope>
    <source>
        <strain evidence="12 13">TAN1997</strain>
    </source>
</reference>
<dbReference type="GO" id="GO:0015031">
    <property type="term" value="P:protein transport"/>
    <property type="evidence" value="ECO:0007669"/>
    <property type="project" value="UniProtKB-KW"/>
</dbReference>
<dbReference type="PANTHER" id="PTHR11886">
    <property type="entry name" value="DYNEIN LIGHT CHAIN"/>
    <property type="match status" value="1"/>
</dbReference>
<keyword evidence="10" id="KW-0505">Motor protein</keyword>
<evidence type="ECO:0000256" key="9">
    <source>
        <dbReference type="ARBA" id="ARBA00023242"/>
    </source>
</evidence>
<keyword evidence="6" id="KW-0509">mRNA transport</keyword>
<dbReference type="GO" id="GO:0005874">
    <property type="term" value="C:microtubule"/>
    <property type="evidence" value="ECO:0007669"/>
    <property type="project" value="UniProtKB-KW"/>
</dbReference>
<comment type="subcellular location">
    <subcellularLocation>
        <location evidence="2 10">Cytoplasm</location>
        <location evidence="2 10">Cytoskeleton</location>
    </subcellularLocation>
    <subcellularLocation>
        <location evidence="1">Nucleus</location>
    </subcellularLocation>
</comment>
<dbReference type="PANTHER" id="PTHR11886:SF35">
    <property type="entry name" value="DYNEIN LIGHT CHAIN"/>
    <property type="match status" value="1"/>
</dbReference>
<accession>A0A430QTA8</accession>
<keyword evidence="8 10" id="KW-0206">Cytoskeleton</keyword>
<dbReference type="EMBL" id="QMKO01000930">
    <property type="protein sequence ID" value="RTG90936.1"/>
    <property type="molecule type" value="Genomic_DNA"/>
</dbReference>
<dbReference type="AlphaFoldDB" id="A0A430QTA8"/>
<dbReference type="STRING" id="6184.A0A430QTA8"/>